<protein>
    <submittedName>
        <fullName evidence="1">Uncharacterized protein</fullName>
    </submittedName>
</protein>
<evidence type="ECO:0000313" key="1">
    <source>
        <dbReference type="EMBL" id="ARJ55912.1"/>
    </source>
</evidence>
<sequence length="197" mass="22672">MIKMSDLLTNIRARLRDTKEPYRYETAEILNAINHAYCDLIYQFKLNVCKFVKELKPNDFIFHAPKMVLSFEKAFLNAKPLPLKAYDDKALSLQISSFSNFQSFAVLPKHRANGTLEVYLNLAKALNEESTLENGDFLKMALIYKSLSLLFQIESNEGNLQRAGFYENAFKKECDFLRATLSSLTEAKSFHSPCIQY</sequence>
<organism evidence="1 2">
    <name type="scientific">Campylobacter cuniculorum DSM 23162 = LMG 24588</name>
    <dbReference type="NCBI Taxonomy" id="1121267"/>
    <lineage>
        <taxon>Bacteria</taxon>
        <taxon>Pseudomonadati</taxon>
        <taxon>Campylobacterota</taxon>
        <taxon>Epsilonproteobacteria</taxon>
        <taxon>Campylobacterales</taxon>
        <taxon>Campylobacteraceae</taxon>
        <taxon>Campylobacter</taxon>
    </lineage>
</organism>
<dbReference type="OrthoDB" id="5363432at2"/>
<name>A0A1W6BV01_9BACT</name>
<accession>A0A1W6BV01</accession>
<dbReference type="EMBL" id="CP020867">
    <property type="protein sequence ID" value="ARJ55912.1"/>
    <property type="molecule type" value="Genomic_DNA"/>
</dbReference>
<dbReference type="AlphaFoldDB" id="A0A1W6BV01"/>
<dbReference type="eggNOG" id="ENOG5032NDV">
    <property type="taxonomic scope" value="Bacteria"/>
</dbReference>
<reference evidence="1 2" key="1">
    <citation type="submission" date="2017-04" db="EMBL/GenBank/DDBJ databases">
        <title>Complete genome sequence of the Campylobacter cuniculorum type strain LMG24588.</title>
        <authorList>
            <person name="Miller W.G."/>
            <person name="Yee E."/>
            <person name="Revez J."/>
            <person name="Bono J.L."/>
            <person name="Rossi M."/>
        </authorList>
    </citation>
    <scope>NUCLEOTIDE SEQUENCE [LARGE SCALE GENOMIC DNA]</scope>
    <source>
        <strain evidence="1 2">LMG 24588</strain>
    </source>
</reference>
<dbReference type="Proteomes" id="UP000192902">
    <property type="component" value="Chromosome"/>
</dbReference>
<dbReference type="KEGG" id="ccun:CCUN_0257"/>
<dbReference type="RefSeq" id="WP_027305023.1">
    <property type="nucleotide sequence ID" value="NZ_CP020867.1"/>
</dbReference>
<gene>
    <name evidence="1" type="ORF">CCUN_0257</name>
</gene>
<proteinExistence type="predicted"/>
<evidence type="ECO:0000313" key="2">
    <source>
        <dbReference type="Proteomes" id="UP000192902"/>
    </source>
</evidence>
<dbReference type="STRING" id="1121267.CCUN_0257"/>